<feature type="compositionally biased region" description="Polar residues" evidence="1">
    <location>
        <begin position="144"/>
        <end position="193"/>
    </location>
</feature>
<evidence type="ECO:0000313" key="2">
    <source>
        <dbReference type="EMBL" id="ETN82897.1"/>
    </source>
</evidence>
<dbReference type="KEGG" id="nai:NECAME_07672"/>
<dbReference type="EMBL" id="KI658342">
    <property type="protein sequence ID" value="ETN82897.1"/>
    <property type="molecule type" value="Genomic_DNA"/>
</dbReference>
<dbReference type="AlphaFoldDB" id="W2TPI3"/>
<proteinExistence type="predicted"/>
<protein>
    <submittedName>
        <fullName evidence="2">Uncharacterized protein</fullName>
    </submittedName>
</protein>
<gene>
    <name evidence="2" type="ORF">NECAME_07672</name>
</gene>
<evidence type="ECO:0000256" key="1">
    <source>
        <dbReference type="SAM" id="MobiDB-lite"/>
    </source>
</evidence>
<keyword evidence="3" id="KW-1185">Reference proteome</keyword>
<dbReference type="Proteomes" id="UP000053676">
    <property type="component" value="Unassembled WGS sequence"/>
</dbReference>
<reference evidence="3" key="1">
    <citation type="journal article" date="2014" name="Nat. Genet.">
        <title>Genome of the human hookworm Necator americanus.</title>
        <authorList>
            <person name="Tang Y.T."/>
            <person name="Gao X."/>
            <person name="Rosa B.A."/>
            <person name="Abubucker S."/>
            <person name="Hallsworth-Pepin K."/>
            <person name="Martin J."/>
            <person name="Tyagi R."/>
            <person name="Heizer E."/>
            <person name="Zhang X."/>
            <person name="Bhonagiri-Palsikar V."/>
            <person name="Minx P."/>
            <person name="Warren W.C."/>
            <person name="Wang Q."/>
            <person name="Zhan B."/>
            <person name="Hotez P.J."/>
            <person name="Sternberg P.W."/>
            <person name="Dougall A."/>
            <person name="Gaze S.T."/>
            <person name="Mulvenna J."/>
            <person name="Sotillo J."/>
            <person name="Ranganathan S."/>
            <person name="Rabelo E.M."/>
            <person name="Wilson R.K."/>
            <person name="Felgner P.L."/>
            <person name="Bethony J."/>
            <person name="Hawdon J.M."/>
            <person name="Gasser R.B."/>
            <person name="Loukas A."/>
            <person name="Mitreva M."/>
        </authorList>
    </citation>
    <scope>NUCLEOTIDE SEQUENCE [LARGE SCALE GENOMIC DNA]</scope>
</reference>
<name>W2TPI3_NECAM</name>
<organism evidence="2 3">
    <name type="scientific">Necator americanus</name>
    <name type="common">Human hookworm</name>
    <dbReference type="NCBI Taxonomy" id="51031"/>
    <lineage>
        <taxon>Eukaryota</taxon>
        <taxon>Metazoa</taxon>
        <taxon>Ecdysozoa</taxon>
        <taxon>Nematoda</taxon>
        <taxon>Chromadorea</taxon>
        <taxon>Rhabditida</taxon>
        <taxon>Rhabditina</taxon>
        <taxon>Rhabditomorpha</taxon>
        <taxon>Strongyloidea</taxon>
        <taxon>Ancylostomatidae</taxon>
        <taxon>Bunostominae</taxon>
        <taxon>Necator</taxon>
    </lineage>
</organism>
<dbReference type="CTD" id="25347702"/>
<sequence length="262" mass="29027">MRSYDTSDFFSFDALSAVFKGTGWLQLNFINMKYLLVFCVLPFASPAILRTKRGGYGRPQFIPQPPPPSYSAAQNLQQFQPSMQSASEQLQNVPQPSPQMFNPSVSEPNQPFSQPPYDQMQNIPGAAQSQTFNPASSEPCCHQPGQSQTMPQTMLQSSNLPMGSGPGQQSQFLPQPSYVGQQNIAQPSPQSSYGRPGYGSPRNSVKEVLKLSTVDGEQLIDSAKQKLQTEVMRCWGPVTRRVTRMNDEHVGGELDLRPLFFT</sequence>
<feature type="compositionally biased region" description="Polar residues" evidence="1">
    <location>
        <begin position="81"/>
        <end position="112"/>
    </location>
</feature>
<evidence type="ECO:0000313" key="3">
    <source>
        <dbReference type="Proteomes" id="UP000053676"/>
    </source>
</evidence>
<dbReference type="GeneID" id="25347702"/>
<accession>W2TPI3</accession>
<feature type="region of interest" description="Disordered" evidence="1">
    <location>
        <begin position="81"/>
        <end position="203"/>
    </location>
</feature>
<feature type="compositionally biased region" description="Polar residues" evidence="1">
    <location>
        <begin position="119"/>
        <end position="136"/>
    </location>
</feature>